<name>A0A011QPC8_ACCRE</name>
<evidence type="ECO:0000313" key="3">
    <source>
        <dbReference type="Proteomes" id="UP000022141"/>
    </source>
</evidence>
<dbReference type="STRING" id="1454004.AW11_00201"/>
<feature type="chain" id="PRO_5001463376" description="Lipoprotein" evidence="1">
    <location>
        <begin position="25"/>
        <end position="199"/>
    </location>
</feature>
<comment type="caution">
    <text evidence="2">The sequence shown here is derived from an EMBL/GenBank/DDBJ whole genome shotgun (WGS) entry which is preliminary data.</text>
</comment>
<dbReference type="eggNOG" id="COG2930">
    <property type="taxonomic scope" value="Bacteria"/>
</dbReference>
<evidence type="ECO:0000313" key="2">
    <source>
        <dbReference type="EMBL" id="EXI91157.1"/>
    </source>
</evidence>
<proteinExistence type="predicted"/>
<dbReference type="PATRIC" id="fig|1454004.3.peg.209"/>
<dbReference type="AlphaFoldDB" id="A0A011QPC8"/>
<reference evidence="2" key="1">
    <citation type="submission" date="2014-02" db="EMBL/GenBank/DDBJ databases">
        <title>Expanding our view of genomic diversity in Candidatus Accumulibacter clades.</title>
        <authorList>
            <person name="Skennerton C.T."/>
            <person name="Barr J.J."/>
            <person name="Slater F.R."/>
            <person name="Bond P.L."/>
            <person name="Tyson G.W."/>
        </authorList>
    </citation>
    <scope>NUCLEOTIDE SEQUENCE [LARGE SCALE GENOMIC DNA]</scope>
</reference>
<organism evidence="2 3">
    <name type="scientific">Accumulibacter regalis</name>
    <dbReference type="NCBI Taxonomy" id="522306"/>
    <lineage>
        <taxon>Bacteria</taxon>
        <taxon>Pseudomonadati</taxon>
        <taxon>Pseudomonadota</taxon>
        <taxon>Betaproteobacteria</taxon>
        <taxon>Candidatus Accumulibacter</taxon>
    </lineage>
</organism>
<sequence>MKLTEKAWRTLVPALLVLLTVSCATGSGQSKVDPAIEARRQVLLELRAQTVADLVARKPEIREEIANAVGYGVFTSTQYNIVLLVMGDGAGVLTDNRTGKTRYMKMARVGTGPGVGYKRFRQLIIFRNRDLFDTFGAVGADVSASGDATFKPGTGKGLVLDGSISFNPMLSSYQLTDQGVVLQANWGGVGYLPDEALNQ</sequence>
<dbReference type="EMBL" id="JEMY01000002">
    <property type="protein sequence ID" value="EXI91157.1"/>
    <property type="molecule type" value="Genomic_DNA"/>
</dbReference>
<keyword evidence="1" id="KW-0732">Signal</keyword>
<dbReference type="Proteomes" id="UP000022141">
    <property type="component" value="Unassembled WGS sequence"/>
</dbReference>
<evidence type="ECO:0008006" key="4">
    <source>
        <dbReference type="Google" id="ProtNLM"/>
    </source>
</evidence>
<dbReference type="PROSITE" id="PS51257">
    <property type="entry name" value="PROKAR_LIPOPROTEIN"/>
    <property type="match status" value="1"/>
</dbReference>
<evidence type="ECO:0000256" key="1">
    <source>
        <dbReference type="SAM" id="SignalP"/>
    </source>
</evidence>
<feature type="signal peptide" evidence="1">
    <location>
        <begin position="1"/>
        <end position="24"/>
    </location>
</feature>
<accession>A0A011QPC8</accession>
<gene>
    <name evidence="2" type="ORF">AW11_00201</name>
</gene>
<protein>
    <recommendedName>
        <fullName evidence="4">Lipoprotein</fullName>
    </recommendedName>
</protein>
<keyword evidence="3" id="KW-1185">Reference proteome</keyword>